<dbReference type="InterPro" id="IPR035895">
    <property type="entry name" value="HPr-like_sf"/>
</dbReference>
<evidence type="ECO:0000256" key="2">
    <source>
        <dbReference type="ARBA" id="ARBA00010736"/>
    </source>
</evidence>
<dbReference type="Proteomes" id="UP001198163">
    <property type="component" value="Unassembled WGS sequence"/>
</dbReference>
<evidence type="ECO:0000256" key="4">
    <source>
        <dbReference type="ARBA" id="ARBA00022683"/>
    </source>
</evidence>
<dbReference type="PROSITE" id="PS51350">
    <property type="entry name" value="PTS_HPR_DOM"/>
    <property type="match status" value="1"/>
</dbReference>
<evidence type="ECO:0000313" key="6">
    <source>
        <dbReference type="EMBL" id="MCD1655421.1"/>
    </source>
</evidence>
<dbReference type="EMBL" id="JAINWA010000003">
    <property type="protein sequence ID" value="MCD1655421.1"/>
    <property type="molecule type" value="Genomic_DNA"/>
</dbReference>
<evidence type="ECO:0000259" key="5">
    <source>
        <dbReference type="PROSITE" id="PS51350"/>
    </source>
</evidence>
<evidence type="ECO:0000256" key="1">
    <source>
        <dbReference type="ARBA" id="ARBA00004496"/>
    </source>
</evidence>
<comment type="caution">
    <text evidence="6">The sequence shown here is derived from an EMBL/GenBank/DDBJ whole genome shotgun (WGS) entry which is preliminary data.</text>
</comment>
<dbReference type="RefSeq" id="WP_230756573.1">
    <property type="nucleotide sequence ID" value="NZ_JAINWA010000003.1"/>
</dbReference>
<name>A0AAE3JJH1_9SPIR</name>
<sequence>MTTQKVTIKNRAGIHARPAALIAQTANRFSSEILIEREDTRINAKSIMGIITMAASYNSVLTICAAGPDETDAVGAIVALFDNKFEED</sequence>
<protein>
    <submittedName>
        <fullName evidence="6">HPr family phosphocarrier protein</fullName>
    </submittedName>
</protein>
<dbReference type="GO" id="GO:0009401">
    <property type="term" value="P:phosphoenolpyruvate-dependent sugar phosphotransferase system"/>
    <property type="evidence" value="ECO:0007669"/>
    <property type="project" value="UniProtKB-KW"/>
</dbReference>
<gene>
    <name evidence="6" type="ORF">K7J14_12020</name>
</gene>
<keyword evidence="3" id="KW-0963">Cytoplasm</keyword>
<dbReference type="GO" id="GO:0005737">
    <property type="term" value="C:cytoplasm"/>
    <property type="evidence" value="ECO:0007669"/>
    <property type="project" value="UniProtKB-SubCell"/>
</dbReference>
<evidence type="ECO:0000313" key="7">
    <source>
        <dbReference type="Proteomes" id="UP001198163"/>
    </source>
</evidence>
<keyword evidence="7" id="KW-1185">Reference proteome</keyword>
<dbReference type="PROSITE" id="PS00369">
    <property type="entry name" value="PTS_HPR_HIS"/>
    <property type="match status" value="1"/>
</dbReference>
<dbReference type="PANTHER" id="PTHR33705">
    <property type="entry name" value="PHOSPHOCARRIER PROTEIN HPR"/>
    <property type="match status" value="1"/>
</dbReference>
<dbReference type="Gene3D" id="3.30.1340.10">
    <property type="entry name" value="HPr-like"/>
    <property type="match status" value="1"/>
</dbReference>
<dbReference type="InterPro" id="IPR001020">
    <property type="entry name" value="PTS_HPr_His_P_site"/>
</dbReference>
<comment type="subcellular location">
    <subcellularLocation>
        <location evidence="1">Cytoplasm</location>
    </subcellularLocation>
</comment>
<proteinExistence type="inferred from homology"/>
<keyword evidence="4" id="KW-0598">Phosphotransferase system</keyword>
<dbReference type="PRINTS" id="PR00107">
    <property type="entry name" value="PHOSPHOCPHPR"/>
</dbReference>
<dbReference type="CDD" id="cd00367">
    <property type="entry name" value="PTS-HPr_like"/>
    <property type="match status" value="1"/>
</dbReference>
<feature type="domain" description="HPr" evidence="5">
    <location>
        <begin position="1"/>
        <end position="88"/>
    </location>
</feature>
<dbReference type="InterPro" id="IPR002114">
    <property type="entry name" value="PTS_HPr_Ser_P_site"/>
</dbReference>
<organism evidence="6 7">
    <name type="scientific">Teretinema zuelzerae</name>
    <dbReference type="NCBI Taxonomy" id="156"/>
    <lineage>
        <taxon>Bacteria</taxon>
        <taxon>Pseudomonadati</taxon>
        <taxon>Spirochaetota</taxon>
        <taxon>Spirochaetia</taxon>
        <taxon>Spirochaetales</taxon>
        <taxon>Treponemataceae</taxon>
        <taxon>Teretinema</taxon>
    </lineage>
</organism>
<dbReference type="InterPro" id="IPR050399">
    <property type="entry name" value="HPr"/>
</dbReference>
<dbReference type="SUPFAM" id="SSF55594">
    <property type="entry name" value="HPr-like"/>
    <property type="match status" value="1"/>
</dbReference>
<comment type="similarity">
    <text evidence="2">Belongs to the HPr family.</text>
</comment>
<dbReference type="InterPro" id="IPR000032">
    <property type="entry name" value="HPr-like"/>
</dbReference>
<dbReference type="AlphaFoldDB" id="A0AAE3JJH1"/>
<dbReference type="PANTHER" id="PTHR33705:SF2">
    <property type="entry name" value="PHOSPHOCARRIER PROTEIN NPR"/>
    <property type="match status" value="1"/>
</dbReference>
<dbReference type="NCBIfam" id="TIGR01003">
    <property type="entry name" value="PTS_HPr_family"/>
    <property type="match status" value="1"/>
</dbReference>
<evidence type="ECO:0000256" key="3">
    <source>
        <dbReference type="ARBA" id="ARBA00022490"/>
    </source>
</evidence>
<accession>A0AAE3JJH1</accession>
<dbReference type="Pfam" id="PF00381">
    <property type="entry name" value="PTS-HPr"/>
    <property type="match status" value="1"/>
</dbReference>
<reference evidence="6" key="1">
    <citation type="submission" date="2021-08" db="EMBL/GenBank/DDBJ databases">
        <title>Comparative analyses of Brucepasteria parasyntrophica and Teretinema zuelzerae.</title>
        <authorList>
            <person name="Song Y."/>
            <person name="Brune A."/>
        </authorList>
    </citation>
    <scope>NUCLEOTIDE SEQUENCE</scope>
    <source>
        <strain evidence="6">DSM 1903</strain>
    </source>
</reference>
<dbReference type="PROSITE" id="PS00589">
    <property type="entry name" value="PTS_HPR_SER"/>
    <property type="match status" value="1"/>
</dbReference>